<dbReference type="GO" id="GO:0016787">
    <property type="term" value="F:hydrolase activity"/>
    <property type="evidence" value="ECO:0007669"/>
    <property type="project" value="UniProtKB-KW"/>
</dbReference>
<dbReference type="PANTHER" id="PTHR48098:SF6">
    <property type="entry name" value="FERRI-BACILLIBACTIN ESTERASE BESA"/>
    <property type="match status" value="1"/>
</dbReference>
<gene>
    <name evidence="1" type="ORF">ACKA06_10545</name>
</gene>
<sequence length="254" mass="29439">MLETFPIHMTSFKQDRQIRVYLPKGYNHGKKKYPVLYMHDGQNVFNDEDAIGGTSLELEKYLDERGLEVIVVGIDLNTEDRLNEYCPWVNGEYSRKIIGQLQTSGGKGKEYVEFIVNELKPFIDKNYRTIKDHTAMAGISLGGLISVYAMCRYPHIFRNIAVFSSAFFRNQEEIEKLIKESDLSLVETIYLDSGDKESGNKEMINKEFLHSNKVIYDLLKEKVPRTEFEIISGAEHSYAFFRERAPMIFSFLNE</sequence>
<dbReference type="PANTHER" id="PTHR48098">
    <property type="entry name" value="ENTEROCHELIN ESTERASE-RELATED"/>
    <property type="match status" value="1"/>
</dbReference>
<dbReference type="Pfam" id="PF00756">
    <property type="entry name" value="Esterase"/>
    <property type="match status" value="1"/>
</dbReference>
<keyword evidence="1" id="KW-0378">Hydrolase</keyword>
<dbReference type="Proteomes" id="UP001628668">
    <property type="component" value="Unassembled WGS sequence"/>
</dbReference>
<protein>
    <submittedName>
        <fullName evidence="1">Alpha/beta hydrolase</fullName>
    </submittedName>
</protein>
<dbReference type="Gene3D" id="3.40.50.1820">
    <property type="entry name" value="alpha/beta hydrolase"/>
    <property type="match status" value="1"/>
</dbReference>
<reference evidence="1 2" key="1">
    <citation type="submission" date="2024-12" db="EMBL/GenBank/DDBJ databases">
        <authorList>
            <person name="Li X."/>
            <person name="Zhang D."/>
        </authorList>
    </citation>
    <scope>NUCLEOTIDE SEQUENCE [LARGE SCALE GENOMIC DNA]</scope>
    <source>
        <strain evidence="1 2">JCM19602</strain>
    </source>
</reference>
<evidence type="ECO:0000313" key="2">
    <source>
        <dbReference type="Proteomes" id="UP001628668"/>
    </source>
</evidence>
<proteinExistence type="predicted"/>
<dbReference type="SUPFAM" id="SSF53474">
    <property type="entry name" value="alpha/beta-Hydrolases"/>
    <property type="match status" value="1"/>
</dbReference>
<keyword evidence="2" id="KW-1185">Reference proteome</keyword>
<dbReference type="InterPro" id="IPR050583">
    <property type="entry name" value="Mycobacterial_A85_antigen"/>
</dbReference>
<dbReference type="InterPro" id="IPR029058">
    <property type="entry name" value="AB_hydrolase_fold"/>
</dbReference>
<organism evidence="1 2">
    <name type="scientific">Rossellomorea oryzaecorticis</name>
    <dbReference type="NCBI Taxonomy" id="1396505"/>
    <lineage>
        <taxon>Bacteria</taxon>
        <taxon>Bacillati</taxon>
        <taxon>Bacillota</taxon>
        <taxon>Bacilli</taxon>
        <taxon>Bacillales</taxon>
        <taxon>Bacillaceae</taxon>
        <taxon>Rossellomorea</taxon>
    </lineage>
</organism>
<dbReference type="InterPro" id="IPR000801">
    <property type="entry name" value="Esterase-like"/>
</dbReference>
<dbReference type="RefSeq" id="WP_411159578.1">
    <property type="nucleotide sequence ID" value="NZ_JBJOSA010000007.1"/>
</dbReference>
<dbReference type="EMBL" id="JBJOSA010000007">
    <property type="protein sequence ID" value="MFL8937227.1"/>
    <property type="molecule type" value="Genomic_DNA"/>
</dbReference>
<comment type="caution">
    <text evidence="1">The sequence shown here is derived from an EMBL/GenBank/DDBJ whole genome shotgun (WGS) entry which is preliminary data.</text>
</comment>
<accession>A0ABW8VPE9</accession>
<name>A0ABW8VPE9_9BACI</name>
<evidence type="ECO:0000313" key="1">
    <source>
        <dbReference type="EMBL" id="MFL8937227.1"/>
    </source>
</evidence>